<evidence type="ECO:0000313" key="5">
    <source>
        <dbReference type="Proteomes" id="UP000008810"/>
    </source>
</evidence>
<name>A0A0Q3E2Q2_BRADI</name>
<accession>A0A0Q3E2Q2</accession>
<reference evidence="3" key="2">
    <citation type="submission" date="2017-06" db="EMBL/GenBank/DDBJ databases">
        <title>WGS assembly of Brachypodium distachyon.</title>
        <authorList>
            <consortium name="The International Brachypodium Initiative"/>
            <person name="Lucas S."/>
            <person name="Harmon-Smith M."/>
            <person name="Lail K."/>
            <person name="Tice H."/>
            <person name="Grimwood J."/>
            <person name="Bruce D."/>
            <person name="Barry K."/>
            <person name="Shu S."/>
            <person name="Lindquist E."/>
            <person name="Wang M."/>
            <person name="Pitluck S."/>
            <person name="Vogel J.P."/>
            <person name="Garvin D.F."/>
            <person name="Mockler T.C."/>
            <person name="Schmutz J."/>
            <person name="Rokhsar D."/>
            <person name="Bevan M.W."/>
        </authorList>
    </citation>
    <scope>NUCLEOTIDE SEQUENCE</scope>
    <source>
        <strain evidence="3">Bd21</strain>
    </source>
</reference>
<keyword evidence="2" id="KW-1133">Transmembrane helix</keyword>
<feature type="compositionally biased region" description="Polar residues" evidence="1">
    <location>
        <begin position="18"/>
        <end position="36"/>
    </location>
</feature>
<dbReference type="EMBL" id="CM000884">
    <property type="protein sequence ID" value="KQJ82047.1"/>
    <property type="molecule type" value="Genomic_DNA"/>
</dbReference>
<proteinExistence type="predicted"/>
<dbReference type="Gramene" id="KQJ82047">
    <property type="protein sequence ID" value="KQJ82047"/>
    <property type="gene ID" value="BRADI_5g05173v3"/>
</dbReference>
<reference evidence="4" key="3">
    <citation type="submission" date="2018-08" db="UniProtKB">
        <authorList>
            <consortium name="EnsemblPlants"/>
        </authorList>
    </citation>
    <scope>IDENTIFICATION</scope>
    <source>
        <strain evidence="4">cv. Bd21</strain>
    </source>
</reference>
<dbReference type="Proteomes" id="UP000008810">
    <property type="component" value="Chromosome 5"/>
</dbReference>
<organism evidence="3">
    <name type="scientific">Brachypodium distachyon</name>
    <name type="common">Purple false brome</name>
    <name type="synonym">Trachynia distachya</name>
    <dbReference type="NCBI Taxonomy" id="15368"/>
    <lineage>
        <taxon>Eukaryota</taxon>
        <taxon>Viridiplantae</taxon>
        <taxon>Streptophyta</taxon>
        <taxon>Embryophyta</taxon>
        <taxon>Tracheophyta</taxon>
        <taxon>Spermatophyta</taxon>
        <taxon>Magnoliopsida</taxon>
        <taxon>Liliopsida</taxon>
        <taxon>Poales</taxon>
        <taxon>Poaceae</taxon>
        <taxon>BOP clade</taxon>
        <taxon>Pooideae</taxon>
        <taxon>Stipodae</taxon>
        <taxon>Brachypodieae</taxon>
        <taxon>Brachypodium</taxon>
    </lineage>
</organism>
<feature type="transmembrane region" description="Helical" evidence="2">
    <location>
        <begin position="41"/>
        <end position="60"/>
    </location>
</feature>
<protein>
    <submittedName>
        <fullName evidence="3 4">Uncharacterized protein</fullName>
    </submittedName>
</protein>
<dbReference type="AlphaFoldDB" id="A0A0Q3E2Q2"/>
<evidence type="ECO:0000256" key="2">
    <source>
        <dbReference type="SAM" id="Phobius"/>
    </source>
</evidence>
<evidence type="ECO:0000256" key="1">
    <source>
        <dbReference type="SAM" id="MobiDB-lite"/>
    </source>
</evidence>
<reference evidence="3 4" key="1">
    <citation type="journal article" date="2010" name="Nature">
        <title>Genome sequencing and analysis of the model grass Brachypodium distachyon.</title>
        <authorList>
            <consortium name="International Brachypodium Initiative"/>
        </authorList>
    </citation>
    <scope>NUCLEOTIDE SEQUENCE [LARGE SCALE GENOMIC DNA]</scope>
    <source>
        <strain evidence="3 4">Bd21</strain>
    </source>
</reference>
<feature type="region of interest" description="Disordered" evidence="1">
    <location>
        <begin position="1"/>
        <end position="36"/>
    </location>
</feature>
<keyword evidence="5" id="KW-1185">Reference proteome</keyword>
<evidence type="ECO:0000313" key="4">
    <source>
        <dbReference type="EnsemblPlants" id="KQJ82047"/>
    </source>
</evidence>
<sequence>MVGGSCNATAHRGRRASEQSMQYRVGEQQASRPHASTSSNFLIPIVVCLLFLFSIINGFVTSRASYHCDFDI</sequence>
<dbReference type="EnsemblPlants" id="KQJ82047">
    <property type="protein sequence ID" value="KQJ82047"/>
    <property type="gene ID" value="BRADI_5g05173v3"/>
</dbReference>
<keyword evidence="2" id="KW-0812">Transmembrane</keyword>
<keyword evidence="2" id="KW-0472">Membrane</keyword>
<dbReference type="InParanoid" id="A0A0Q3E2Q2"/>
<evidence type="ECO:0000313" key="3">
    <source>
        <dbReference type="EMBL" id="KQJ82047.1"/>
    </source>
</evidence>
<gene>
    <name evidence="3" type="ORF">BRADI_5g05173v3</name>
</gene>